<evidence type="ECO:0000313" key="2">
    <source>
        <dbReference type="Proteomes" id="UP000537161"/>
    </source>
</evidence>
<dbReference type="EMBL" id="JACIJH010000003">
    <property type="protein sequence ID" value="MBB5706121.1"/>
    <property type="molecule type" value="Genomic_DNA"/>
</dbReference>
<evidence type="ECO:0000313" key="1">
    <source>
        <dbReference type="EMBL" id="MBB5706121.1"/>
    </source>
</evidence>
<dbReference type="RefSeq" id="WP_184096768.1">
    <property type="nucleotide sequence ID" value="NZ_JACIJH010000003.1"/>
</dbReference>
<keyword evidence="2" id="KW-1185">Reference proteome</keyword>
<accession>A0A7W9B4I7</accession>
<name>A0A7W9B4I7_9SPHN</name>
<protein>
    <submittedName>
        <fullName evidence="1">Uncharacterized protein</fullName>
    </submittedName>
</protein>
<reference evidence="1 2" key="1">
    <citation type="submission" date="2020-08" db="EMBL/GenBank/DDBJ databases">
        <title>Genomic Encyclopedia of Type Strains, Phase IV (KMG-IV): sequencing the most valuable type-strain genomes for metagenomic binning, comparative biology and taxonomic classification.</title>
        <authorList>
            <person name="Goeker M."/>
        </authorList>
    </citation>
    <scope>NUCLEOTIDE SEQUENCE [LARGE SCALE GENOMIC DNA]</scope>
    <source>
        <strain evidence="1 2">DSM 27163</strain>
    </source>
</reference>
<proteinExistence type="predicted"/>
<dbReference type="AlphaFoldDB" id="A0A7W9B4I7"/>
<gene>
    <name evidence="1" type="ORF">FHR21_001465</name>
</gene>
<sequence>MAALAATTLATPASTGQISKTIHLRAHVPVYCNVGWFPQIGAVSTGGTVDLGVTEELCNAPRGYRVILQHPTDVPDAAIVIDANRIPLSDSGETVLSDSDRPGFHVRQLAIDVGSDPEKLSHLGLRIEAKY</sequence>
<organism evidence="1 2">
    <name type="scientific">Sphingopyxis panaciterrulae</name>
    <dbReference type="NCBI Taxonomy" id="462372"/>
    <lineage>
        <taxon>Bacteria</taxon>
        <taxon>Pseudomonadati</taxon>
        <taxon>Pseudomonadota</taxon>
        <taxon>Alphaproteobacteria</taxon>
        <taxon>Sphingomonadales</taxon>
        <taxon>Sphingomonadaceae</taxon>
        <taxon>Sphingopyxis</taxon>
    </lineage>
</organism>
<dbReference type="Proteomes" id="UP000537161">
    <property type="component" value="Unassembled WGS sequence"/>
</dbReference>
<comment type="caution">
    <text evidence="1">The sequence shown here is derived from an EMBL/GenBank/DDBJ whole genome shotgun (WGS) entry which is preliminary data.</text>
</comment>